<protein>
    <submittedName>
        <fullName evidence="1">Uncharacterized protein</fullName>
    </submittedName>
</protein>
<name>A0A941EEG1_9ACTN</name>
<accession>A0A941EEG1</accession>
<organism evidence="1 2">
    <name type="scientific">Actinospica acidithermotolerans</name>
    <dbReference type="NCBI Taxonomy" id="2828514"/>
    <lineage>
        <taxon>Bacteria</taxon>
        <taxon>Bacillati</taxon>
        <taxon>Actinomycetota</taxon>
        <taxon>Actinomycetes</taxon>
        <taxon>Catenulisporales</taxon>
        <taxon>Actinospicaceae</taxon>
        <taxon>Actinospica</taxon>
    </lineage>
</organism>
<dbReference type="Proteomes" id="UP000676325">
    <property type="component" value="Unassembled WGS sequence"/>
</dbReference>
<proteinExistence type="predicted"/>
<evidence type="ECO:0000313" key="1">
    <source>
        <dbReference type="EMBL" id="MBR7827559.1"/>
    </source>
</evidence>
<keyword evidence="2" id="KW-1185">Reference proteome</keyword>
<reference evidence="1" key="1">
    <citation type="submission" date="2021-04" db="EMBL/GenBank/DDBJ databases">
        <title>Genome based classification of Actinospica acidithermotolerans sp. nov., an actinobacterium isolated from an Indonesian hot spring.</title>
        <authorList>
            <person name="Kusuma A.B."/>
            <person name="Putra K.E."/>
            <person name="Nafisah S."/>
            <person name="Loh J."/>
            <person name="Nouioui I."/>
            <person name="Goodfellow M."/>
        </authorList>
    </citation>
    <scope>NUCLEOTIDE SEQUENCE</scope>
    <source>
        <strain evidence="1">MGRD01-02</strain>
    </source>
</reference>
<dbReference type="EMBL" id="JAGSOH010000037">
    <property type="protein sequence ID" value="MBR7827559.1"/>
    <property type="molecule type" value="Genomic_DNA"/>
</dbReference>
<sequence>MNTPSNTKSDHQPYIELVRLALQLKDIHPGATVPSLGGLRAAAITVLPPDADFEDAWHPTFADASRVELRWNEEDGWTLAAFPQDLSNGPTIWRRGFGVLLTPEEVATWLDLLLTMPSASASRDDGPYRSHQQTDRAFEADLAVYSR</sequence>
<evidence type="ECO:0000313" key="2">
    <source>
        <dbReference type="Proteomes" id="UP000676325"/>
    </source>
</evidence>
<dbReference type="AlphaFoldDB" id="A0A941EEG1"/>
<comment type="caution">
    <text evidence="1">The sequence shown here is derived from an EMBL/GenBank/DDBJ whole genome shotgun (WGS) entry which is preliminary data.</text>
</comment>
<gene>
    <name evidence="1" type="ORF">KDK95_14670</name>
</gene>
<dbReference type="RefSeq" id="WP_212518702.1">
    <property type="nucleotide sequence ID" value="NZ_JAGSOH010000037.1"/>
</dbReference>